<dbReference type="AlphaFoldDB" id="K1QZM4"/>
<reference evidence="1" key="1">
    <citation type="journal article" date="2012" name="Nature">
        <title>The oyster genome reveals stress adaptation and complexity of shell formation.</title>
        <authorList>
            <person name="Zhang G."/>
            <person name="Fang X."/>
            <person name="Guo X."/>
            <person name="Li L."/>
            <person name="Luo R."/>
            <person name="Xu F."/>
            <person name="Yang P."/>
            <person name="Zhang L."/>
            <person name="Wang X."/>
            <person name="Qi H."/>
            <person name="Xiong Z."/>
            <person name="Que H."/>
            <person name="Xie Y."/>
            <person name="Holland P.W."/>
            <person name="Paps J."/>
            <person name="Zhu Y."/>
            <person name="Wu F."/>
            <person name="Chen Y."/>
            <person name="Wang J."/>
            <person name="Peng C."/>
            <person name="Meng J."/>
            <person name="Yang L."/>
            <person name="Liu J."/>
            <person name="Wen B."/>
            <person name="Zhang N."/>
            <person name="Huang Z."/>
            <person name="Zhu Q."/>
            <person name="Feng Y."/>
            <person name="Mount A."/>
            <person name="Hedgecock D."/>
            <person name="Xu Z."/>
            <person name="Liu Y."/>
            <person name="Domazet-Loso T."/>
            <person name="Du Y."/>
            <person name="Sun X."/>
            <person name="Zhang S."/>
            <person name="Liu B."/>
            <person name="Cheng P."/>
            <person name="Jiang X."/>
            <person name="Li J."/>
            <person name="Fan D."/>
            <person name="Wang W."/>
            <person name="Fu W."/>
            <person name="Wang T."/>
            <person name="Wang B."/>
            <person name="Zhang J."/>
            <person name="Peng Z."/>
            <person name="Li Y."/>
            <person name="Li N."/>
            <person name="Wang J."/>
            <person name="Chen M."/>
            <person name="He Y."/>
            <person name="Tan F."/>
            <person name="Song X."/>
            <person name="Zheng Q."/>
            <person name="Huang R."/>
            <person name="Yang H."/>
            <person name="Du X."/>
            <person name="Chen L."/>
            <person name="Yang M."/>
            <person name="Gaffney P.M."/>
            <person name="Wang S."/>
            <person name="Luo L."/>
            <person name="She Z."/>
            <person name="Ming Y."/>
            <person name="Huang W."/>
            <person name="Zhang S."/>
            <person name="Huang B."/>
            <person name="Zhang Y."/>
            <person name="Qu T."/>
            <person name="Ni P."/>
            <person name="Miao G."/>
            <person name="Wang J."/>
            <person name="Wang Q."/>
            <person name="Steinberg C.E."/>
            <person name="Wang H."/>
            <person name="Li N."/>
            <person name="Qian L."/>
            <person name="Zhang G."/>
            <person name="Li Y."/>
            <person name="Yang H."/>
            <person name="Liu X."/>
            <person name="Wang J."/>
            <person name="Yin Y."/>
            <person name="Wang J."/>
        </authorList>
    </citation>
    <scope>NUCLEOTIDE SEQUENCE [LARGE SCALE GENOMIC DNA]</scope>
    <source>
        <strain evidence="1">05x7-T-G4-1.051#20</strain>
    </source>
</reference>
<dbReference type="HOGENOM" id="CLU_2006108_0_0_1"/>
<gene>
    <name evidence="1" type="ORF">CGI_10014531</name>
</gene>
<organism evidence="1">
    <name type="scientific">Magallana gigas</name>
    <name type="common">Pacific oyster</name>
    <name type="synonym">Crassostrea gigas</name>
    <dbReference type="NCBI Taxonomy" id="29159"/>
    <lineage>
        <taxon>Eukaryota</taxon>
        <taxon>Metazoa</taxon>
        <taxon>Spiralia</taxon>
        <taxon>Lophotrochozoa</taxon>
        <taxon>Mollusca</taxon>
        <taxon>Bivalvia</taxon>
        <taxon>Autobranchia</taxon>
        <taxon>Pteriomorphia</taxon>
        <taxon>Ostreida</taxon>
        <taxon>Ostreoidea</taxon>
        <taxon>Ostreidae</taxon>
        <taxon>Magallana</taxon>
    </lineage>
</organism>
<proteinExistence type="predicted"/>
<protein>
    <submittedName>
        <fullName evidence="1">Uncharacterized protein</fullName>
    </submittedName>
</protein>
<dbReference type="InParanoid" id="K1QZM4"/>
<accession>K1QZM4</accession>
<name>K1QZM4_MAGGI</name>
<sequence>MLYAPTTAQWRILLVHETNGEGKKDPSRFILCTTKWPGKFLYMDKSFFECAKGLENNSKPNRECLFMMISSDGYPISVPVMSPGQLTAVIVDEQYTLPNQPIFETLPVIVKAKPPWTKEVVKFY</sequence>
<evidence type="ECO:0000313" key="1">
    <source>
        <dbReference type="EMBL" id="EKC36619.1"/>
    </source>
</evidence>
<dbReference type="EMBL" id="JH818174">
    <property type="protein sequence ID" value="EKC36619.1"/>
    <property type="molecule type" value="Genomic_DNA"/>
</dbReference>